<comment type="caution">
    <text evidence="5">The sequence shown here is derived from an EMBL/GenBank/DDBJ whole genome shotgun (WGS) entry which is preliminary data.</text>
</comment>
<dbReference type="Gene3D" id="3.40.1410.10">
    <property type="entry name" value="Chorismate lyase-like"/>
    <property type="match status" value="1"/>
</dbReference>
<dbReference type="PANTHER" id="PTHR44846">
    <property type="entry name" value="MANNOSYL-D-GLYCERATE TRANSPORT/METABOLISM SYSTEM REPRESSOR MNGR-RELATED"/>
    <property type="match status" value="1"/>
</dbReference>
<keyword evidence="2" id="KW-0238">DNA-binding</keyword>
<dbReference type="EMBL" id="BAAAOP010000012">
    <property type="protein sequence ID" value="GAA2190026.1"/>
    <property type="molecule type" value="Genomic_DNA"/>
</dbReference>
<dbReference type="RefSeq" id="WP_346058533.1">
    <property type="nucleotide sequence ID" value="NZ_BAAAOP010000012.1"/>
</dbReference>
<dbReference type="PROSITE" id="PS50949">
    <property type="entry name" value="HTH_GNTR"/>
    <property type="match status" value="1"/>
</dbReference>
<gene>
    <name evidence="5" type="ORF">GCM10009786_25650</name>
</gene>
<sequence length="263" mass="28947">MTTSSPLHVQLYEEMIHRIRTGAWQPGEKVPSEKSLIAEFGTSRGPVRQALAALRADGMIVGGRGTPPRVQHTAPPQSFDTFISFSEWARELGLTPGQRVIEASRRSATEECARELQIAPDAPVIEIIRVRYLDEKPAMLERSLFPYEIGKHLLGTDFQHGSVTQALANVGIVPTRARHVIDAIAAHPLEVEQLHIAPGSPLLRVRRLAYNEFGTVIESADDRYLPTMATFVVENSAKHRNHLSRHTATPAGGLLSLYDGAGR</sequence>
<dbReference type="PRINTS" id="PR00035">
    <property type="entry name" value="HTHGNTR"/>
</dbReference>
<dbReference type="Pfam" id="PF00392">
    <property type="entry name" value="GntR"/>
    <property type="match status" value="1"/>
</dbReference>
<name>A0ABP5N3E9_9MICO</name>
<protein>
    <submittedName>
        <fullName evidence="5">GntR family transcriptional regulator</fullName>
    </submittedName>
</protein>
<dbReference type="PANTHER" id="PTHR44846:SF1">
    <property type="entry name" value="MANNOSYL-D-GLYCERATE TRANSPORT_METABOLISM SYSTEM REPRESSOR MNGR-RELATED"/>
    <property type="match status" value="1"/>
</dbReference>
<dbReference type="Pfam" id="PF07702">
    <property type="entry name" value="UTRA"/>
    <property type="match status" value="1"/>
</dbReference>
<evidence type="ECO:0000259" key="4">
    <source>
        <dbReference type="PROSITE" id="PS50949"/>
    </source>
</evidence>
<dbReference type="SMART" id="SM00345">
    <property type="entry name" value="HTH_GNTR"/>
    <property type="match status" value="1"/>
</dbReference>
<accession>A0ABP5N3E9</accession>
<feature type="domain" description="HTH gntR-type" evidence="4">
    <location>
        <begin position="5"/>
        <end position="73"/>
    </location>
</feature>
<evidence type="ECO:0000313" key="6">
    <source>
        <dbReference type="Proteomes" id="UP001501084"/>
    </source>
</evidence>
<dbReference type="InterPro" id="IPR028978">
    <property type="entry name" value="Chorismate_lyase_/UTRA_dom_sf"/>
</dbReference>
<dbReference type="InterPro" id="IPR050679">
    <property type="entry name" value="Bact_HTH_transcr_reg"/>
</dbReference>
<dbReference type="Proteomes" id="UP001501084">
    <property type="component" value="Unassembled WGS sequence"/>
</dbReference>
<reference evidence="6" key="1">
    <citation type="journal article" date="2019" name="Int. J. Syst. Evol. Microbiol.">
        <title>The Global Catalogue of Microorganisms (GCM) 10K type strain sequencing project: providing services to taxonomists for standard genome sequencing and annotation.</title>
        <authorList>
            <consortium name="The Broad Institute Genomics Platform"/>
            <consortium name="The Broad Institute Genome Sequencing Center for Infectious Disease"/>
            <person name="Wu L."/>
            <person name="Ma J."/>
        </authorList>
    </citation>
    <scope>NUCLEOTIDE SEQUENCE [LARGE SCALE GENOMIC DNA]</scope>
    <source>
        <strain evidence="6">JCM 14919</strain>
    </source>
</reference>
<proteinExistence type="predicted"/>
<organism evidence="5 6">
    <name type="scientific">Leucobacter alluvii</name>
    <dbReference type="NCBI Taxonomy" id="340321"/>
    <lineage>
        <taxon>Bacteria</taxon>
        <taxon>Bacillati</taxon>
        <taxon>Actinomycetota</taxon>
        <taxon>Actinomycetes</taxon>
        <taxon>Micrococcales</taxon>
        <taxon>Microbacteriaceae</taxon>
        <taxon>Leucobacter</taxon>
    </lineage>
</organism>
<evidence type="ECO:0000256" key="1">
    <source>
        <dbReference type="ARBA" id="ARBA00023015"/>
    </source>
</evidence>
<evidence type="ECO:0000313" key="5">
    <source>
        <dbReference type="EMBL" id="GAA2190026.1"/>
    </source>
</evidence>
<dbReference type="InterPro" id="IPR036388">
    <property type="entry name" value="WH-like_DNA-bd_sf"/>
</dbReference>
<dbReference type="InterPro" id="IPR000524">
    <property type="entry name" value="Tscrpt_reg_HTH_GntR"/>
</dbReference>
<dbReference type="SUPFAM" id="SSF46785">
    <property type="entry name" value="Winged helix' DNA-binding domain"/>
    <property type="match status" value="1"/>
</dbReference>
<keyword evidence="3" id="KW-0804">Transcription</keyword>
<dbReference type="InterPro" id="IPR036390">
    <property type="entry name" value="WH_DNA-bd_sf"/>
</dbReference>
<evidence type="ECO:0000256" key="2">
    <source>
        <dbReference type="ARBA" id="ARBA00023125"/>
    </source>
</evidence>
<dbReference type="SMART" id="SM00866">
    <property type="entry name" value="UTRA"/>
    <property type="match status" value="1"/>
</dbReference>
<dbReference type="CDD" id="cd07377">
    <property type="entry name" value="WHTH_GntR"/>
    <property type="match status" value="1"/>
</dbReference>
<dbReference type="SUPFAM" id="SSF64288">
    <property type="entry name" value="Chorismate lyase-like"/>
    <property type="match status" value="1"/>
</dbReference>
<evidence type="ECO:0000256" key="3">
    <source>
        <dbReference type="ARBA" id="ARBA00023163"/>
    </source>
</evidence>
<dbReference type="Gene3D" id="1.10.10.10">
    <property type="entry name" value="Winged helix-like DNA-binding domain superfamily/Winged helix DNA-binding domain"/>
    <property type="match status" value="1"/>
</dbReference>
<keyword evidence="1" id="KW-0805">Transcription regulation</keyword>
<dbReference type="InterPro" id="IPR011663">
    <property type="entry name" value="UTRA"/>
</dbReference>
<keyword evidence="6" id="KW-1185">Reference proteome</keyword>